<dbReference type="EMBL" id="JBHLTL010000011">
    <property type="protein sequence ID" value="MFC0590915.1"/>
    <property type="molecule type" value="Genomic_DNA"/>
</dbReference>
<name>A0ABV6PM49_9SPHN</name>
<feature type="compositionally biased region" description="Polar residues" evidence="1">
    <location>
        <begin position="1"/>
        <end position="14"/>
    </location>
</feature>
<reference evidence="2 3" key="1">
    <citation type="submission" date="2024-09" db="EMBL/GenBank/DDBJ databases">
        <authorList>
            <person name="Sun Q."/>
            <person name="Mori K."/>
        </authorList>
    </citation>
    <scope>NUCLEOTIDE SEQUENCE [LARGE SCALE GENOMIC DNA]</scope>
    <source>
        <strain evidence="2 3">NCAIM B.02537</strain>
    </source>
</reference>
<gene>
    <name evidence="2" type="ORF">ACFFF7_16035</name>
</gene>
<feature type="compositionally biased region" description="Basic residues" evidence="1">
    <location>
        <begin position="74"/>
        <end position="83"/>
    </location>
</feature>
<accession>A0ABV6PM49</accession>
<feature type="region of interest" description="Disordered" evidence="1">
    <location>
        <begin position="73"/>
        <end position="101"/>
    </location>
</feature>
<evidence type="ECO:0000313" key="2">
    <source>
        <dbReference type="EMBL" id="MFC0590915.1"/>
    </source>
</evidence>
<protein>
    <submittedName>
        <fullName evidence="2">Uncharacterized protein</fullName>
    </submittedName>
</protein>
<keyword evidence="3" id="KW-1185">Reference proteome</keyword>
<sequence>MPEQESQGTGSANTHWDRLPSETQEALKEFARALARITARVMVGNRIQVDMDDPAVAREMLQITFDAVCLGGAKRAKSARRTKARDPSKTKGEARMPGLPLGCVALDSNA</sequence>
<proteinExistence type="predicted"/>
<evidence type="ECO:0000313" key="3">
    <source>
        <dbReference type="Proteomes" id="UP001589943"/>
    </source>
</evidence>
<evidence type="ECO:0000256" key="1">
    <source>
        <dbReference type="SAM" id="MobiDB-lite"/>
    </source>
</evidence>
<organism evidence="2 3">
    <name type="scientific">Novosphingobium aquiterrae</name>
    <dbReference type="NCBI Taxonomy" id="624388"/>
    <lineage>
        <taxon>Bacteria</taxon>
        <taxon>Pseudomonadati</taxon>
        <taxon>Pseudomonadota</taxon>
        <taxon>Alphaproteobacteria</taxon>
        <taxon>Sphingomonadales</taxon>
        <taxon>Sphingomonadaceae</taxon>
        <taxon>Novosphingobium</taxon>
    </lineage>
</organism>
<comment type="caution">
    <text evidence="2">The sequence shown here is derived from an EMBL/GenBank/DDBJ whole genome shotgun (WGS) entry which is preliminary data.</text>
</comment>
<dbReference type="RefSeq" id="WP_379482340.1">
    <property type="nucleotide sequence ID" value="NZ_JBHLTL010000011.1"/>
</dbReference>
<feature type="region of interest" description="Disordered" evidence="1">
    <location>
        <begin position="1"/>
        <end position="22"/>
    </location>
</feature>
<feature type="compositionally biased region" description="Basic and acidic residues" evidence="1">
    <location>
        <begin position="84"/>
        <end position="94"/>
    </location>
</feature>
<dbReference type="Proteomes" id="UP001589943">
    <property type="component" value="Unassembled WGS sequence"/>
</dbReference>